<keyword evidence="1" id="KW-0175">Coiled coil</keyword>
<dbReference type="EMBL" id="FNQE01000031">
    <property type="protein sequence ID" value="SDZ28973.1"/>
    <property type="molecule type" value="Genomic_DNA"/>
</dbReference>
<name>A0A1H3RTE9_9FIRM</name>
<gene>
    <name evidence="2" type="ORF">SAMN05660462_02549</name>
</gene>
<feature type="coiled-coil region" evidence="1">
    <location>
        <begin position="31"/>
        <end position="58"/>
    </location>
</feature>
<proteinExistence type="predicted"/>
<dbReference type="RefSeq" id="WP_091731970.1">
    <property type="nucleotide sequence ID" value="NZ_FNQE01000031.1"/>
</dbReference>
<evidence type="ECO:0000313" key="3">
    <source>
        <dbReference type="Proteomes" id="UP000198625"/>
    </source>
</evidence>
<dbReference type="STRING" id="415015.SAMN05660462_02549"/>
<evidence type="ECO:0000313" key="2">
    <source>
        <dbReference type="EMBL" id="SDZ28973.1"/>
    </source>
</evidence>
<organism evidence="2 3">
    <name type="scientific">Proteiniborus ethanoligenes</name>
    <dbReference type="NCBI Taxonomy" id="415015"/>
    <lineage>
        <taxon>Bacteria</taxon>
        <taxon>Bacillati</taxon>
        <taxon>Bacillota</taxon>
        <taxon>Clostridia</taxon>
        <taxon>Eubacteriales</taxon>
        <taxon>Proteiniborus</taxon>
    </lineage>
</organism>
<dbReference type="AlphaFoldDB" id="A0A1H3RTE9"/>
<dbReference type="OrthoDB" id="9800154at2"/>
<reference evidence="2 3" key="1">
    <citation type="submission" date="2016-10" db="EMBL/GenBank/DDBJ databases">
        <authorList>
            <person name="de Groot N.N."/>
        </authorList>
    </citation>
    <scope>NUCLEOTIDE SEQUENCE [LARGE SCALE GENOMIC DNA]</scope>
    <source>
        <strain evidence="2 3">DSM 21650</strain>
    </source>
</reference>
<accession>A0A1H3RTE9</accession>
<protein>
    <submittedName>
        <fullName evidence="2">Uncharacterized protein</fullName>
    </submittedName>
</protein>
<evidence type="ECO:0000256" key="1">
    <source>
        <dbReference type="SAM" id="Coils"/>
    </source>
</evidence>
<keyword evidence="3" id="KW-1185">Reference proteome</keyword>
<sequence length="248" mass="29149">MKVKKKDINRLFTFLYEQEKSEDIDDETAFNNVVEKVLKNLESRVNRAENLISMEFDKWENIEDEILKAERLEKLVEVAYKQYNGNPELMEMFYEKQLKANGISKGNFNKYTKKLEKEVSLVPYEHGQGLEIPEWEIVEGVLYKCIPYMLDGEYAYKRVEVTTTVPEISRVFKNVDTNLSELEITYKDKRGIFRKEVLTDISTRKGILDALKGRDFDADERNIVDVMVYLNYLDVELGSNVEIEHITE</sequence>
<dbReference type="Proteomes" id="UP000198625">
    <property type="component" value="Unassembled WGS sequence"/>
</dbReference>